<name>A0A9P8SYW3_9ASCO</name>
<comment type="caution">
    <text evidence="2">The sequence shown here is derived from an EMBL/GenBank/DDBJ whole genome shotgun (WGS) entry which is preliminary data.</text>
</comment>
<protein>
    <recommendedName>
        <fullName evidence="4">Cyclin</fullName>
    </recommendedName>
</protein>
<dbReference type="GO" id="GO:0016538">
    <property type="term" value="F:cyclin-dependent protein serine/threonine kinase regulator activity"/>
    <property type="evidence" value="ECO:0007669"/>
    <property type="project" value="TreeGrafter"/>
</dbReference>
<reference evidence="2" key="1">
    <citation type="journal article" date="2021" name="Open Biol.">
        <title>Shared evolutionary footprints suggest mitochondrial oxidative damage underlies multiple complex I losses in fungi.</title>
        <authorList>
            <person name="Schikora-Tamarit M.A."/>
            <person name="Marcet-Houben M."/>
            <person name="Nosek J."/>
            <person name="Gabaldon T."/>
        </authorList>
    </citation>
    <scope>NUCLEOTIDE SEQUENCE</scope>
    <source>
        <strain evidence="2">NCAIM Y.01608</strain>
    </source>
</reference>
<dbReference type="GO" id="GO:0019901">
    <property type="term" value="F:protein kinase binding"/>
    <property type="evidence" value="ECO:0007669"/>
    <property type="project" value="InterPro"/>
</dbReference>
<dbReference type="PANTHER" id="PTHR15615:SF108">
    <property type="entry name" value="PROTEIN CNPPD1"/>
    <property type="match status" value="1"/>
</dbReference>
<gene>
    <name evidence="2" type="ORF">OGATHE_005509</name>
</gene>
<evidence type="ECO:0000313" key="3">
    <source>
        <dbReference type="Proteomes" id="UP000788993"/>
    </source>
</evidence>
<proteinExistence type="predicted"/>
<dbReference type="Pfam" id="PF08613">
    <property type="entry name" value="Cyclin"/>
    <property type="match status" value="1"/>
</dbReference>
<dbReference type="GO" id="GO:0005634">
    <property type="term" value="C:nucleus"/>
    <property type="evidence" value="ECO:0007669"/>
    <property type="project" value="TreeGrafter"/>
</dbReference>
<keyword evidence="3" id="KW-1185">Reference proteome</keyword>
<dbReference type="GO" id="GO:0000307">
    <property type="term" value="C:cyclin-dependent protein kinase holoenzyme complex"/>
    <property type="evidence" value="ECO:0007669"/>
    <property type="project" value="TreeGrafter"/>
</dbReference>
<sequence length="371" mass="42499">MDIKLKPQVPTFVESDEPAKETEPPNVNRSSNTYNEPNSKTGNETYSIQDIEVEQILRGKVNRCKNLEDLAPIEALAIFNRLIDDLVQLSKLTSGESNVDLDLLLFTPTKIHGVESNTSHPVIQEPEQAVESESQFASDQDIKEDRERYEVPLKISSKLRLNFGDASILSYSGASNLRSEEVLGYCRDDMKTNEPRLDHYTLCRRLPDTGPAIIRKFYLKKAPSLQIPRYLERIHHYANLSTATLLTSAYFLFHLTFNLKAPLSSSLLPFEQPQTPEGFACKTTMLQINELNAFRLVLSVLRLSLKLIEDKNYKQSYYCKVTGLQSVEELFKLELNLLYLLNFDLFVNEIALTRFLFQFQQFDSNLQNILS</sequence>
<dbReference type="EMBL" id="JAEUBD010001504">
    <property type="protein sequence ID" value="KAH3659464.1"/>
    <property type="molecule type" value="Genomic_DNA"/>
</dbReference>
<evidence type="ECO:0000256" key="1">
    <source>
        <dbReference type="SAM" id="MobiDB-lite"/>
    </source>
</evidence>
<feature type="compositionally biased region" description="Polar residues" evidence="1">
    <location>
        <begin position="25"/>
        <end position="43"/>
    </location>
</feature>
<dbReference type="InterPro" id="IPR013922">
    <property type="entry name" value="Cyclin_PHO80-like"/>
</dbReference>
<dbReference type="Proteomes" id="UP000788993">
    <property type="component" value="Unassembled WGS sequence"/>
</dbReference>
<dbReference type="AlphaFoldDB" id="A0A9P8SYW3"/>
<accession>A0A9P8SYW3</accession>
<evidence type="ECO:0000313" key="2">
    <source>
        <dbReference type="EMBL" id="KAH3659464.1"/>
    </source>
</evidence>
<dbReference type="OrthoDB" id="5304883at2759"/>
<evidence type="ECO:0008006" key="4">
    <source>
        <dbReference type="Google" id="ProtNLM"/>
    </source>
</evidence>
<dbReference type="PANTHER" id="PTHR15615">
    <property type="match status" value="1"/>
</dbReference>
<organism evidence="2 3">
    <name type="scientific">Ogataea polymorpha</name>
    <dbReference type="NCBI Taxonomy" id="460523"/>
    <lineage>
        <taxon>Eukaryota</taxon>
        <taxon>Fungi</taxon>
        <taxon>Dikarya</taxon>
        <taxon>Ascomycota</taxon>
        <taxon>Saccharomycotina</taxon>
        <taxon>Pichiomycetes</taxon>
        <taxon>Pichiales</taxon>
        <taxon>Pichiaceae</taxon>
        <taxon>Ogataea</taxon>
    </lineage>
</organism>
<dbReference type="Gene3D" id="1.10.472.10">
    <property type="entry name" value="Cyclin-like"/>
    <property type="match status" value="1"/>
</dbReference>
<feature type="region of interest" description="Disordered" evidence="1">
    <location>
        <begin position="1"/>
        <end position="43"/>
    </location>
</feature>
<reference evidence="2" key="2">
    <citation type="submission" date="2021-01" db="EMBL/GenBank/DDBJ databases">
        <authorList>
            <person name="Schikora-Tamarit M.A."/>
        </authorList>
    </citation>
    <scope>NUCLEOTIDE SEQUENCE</scope>
    <source>
        <strain evidence="2">NCAIM Y.01608</strain>
    </source>
</reference>